<dbReference type="Gene3D" id="3.40.50.1010">
    <property type="entry name" value="5'-nuclease"/>
    <property type="match status" value="1"/>
</dbReference>
<keyword evidence="2 6" id="KW-0540">Nuclease</keyword>
<reference evidence="8 9" key="1">
    <citation type="submission" date="2023-07" db="EMBL/GenBank/DDBJ databases">
        <title>Comparative genomics of wheat-associated soil bacteria to identify genetic determinants of phenazine resistance.</title>
        <authorList>
            <person name="Mouncey N."/>
        </authorList>
    </citation>
    <scope>NUCLEOTIDE SEQUENCE [LARGE SCALE GENOMIC DNA]</scope>
    <source>
        <strain evidence="8 9">W2I16</strain>
    </source>
</reference>
<comment type="cofactor">
    <cofactor evidence="6">
        <name>Mg(2+)</name>
        <dbReference type="ChEBI" id="CHEBI:18420"/>
    </cofactor>
</comment>
<comment type="caution">
    <text evidence="8">The sequence shown here is derived from an EMBL/GenBank/DDBJ whole genome shotgun (WGS) entry which is preliminary data.</text>
</comment>
<feature type="binding site" evidence="6">
    <location>
        <position position="102"/>
    </location>
    <ligand>
        <name>Mg(2+)</name>
        <dbReference type="ChEBI" id="CHEBI:18420"/>
    </ligand>
</feature>
<comment type="function">
    <text evidence="6">Toxic component of a toxin-antitoxin (TA) system. An RNase.</text>
</comment>
<evidence type="ECO:0000259" key="7">
    <source>
        <dbReference type="Pfam" id="PF01850"/>
    </source>
</evidence>
<protein>
    <recommendedName>
        <fullName evidence="6">Ribonuclease VapC</fullName>
        <shortName evidence="6">RNase VapC</shortName>
        <ecNumber evidence="6">3.1.-.-</ecNumber>
    </recommendedName>
    <alternativeName>
        <fullName evidence="6">Toxin VapC</fullName>
    </alternativeName>
</protein>
<dbReference type="RefSeq" id="WP_307627329.1">
    <property type="nucleotide sequence ID" value="NZ_JAUSZS010000004.1"/>
</dbReference>
<dbReference type="SUPFAM" id="SSF88723">
    <property type="entry name" value="PIN domain-like"/>
    <property type="match status" value="1"/>
</dbReference>
<dbReference type="InterPro" id="IPR029060">
    <property type="entry name" value="PIN-like_dom_sf"/>
</dbReference>
<organism evidence="8 9">
    <name type="scientific">Streptomyces turgidiscabies</name>
    <dbReference type="NCBI Taxonomy" id="85558"/>
    <lineage>
        <taxon>Bacteria</taxon>
        <taxon>Bacillati</taxon>
        <taxon>Actinomycetota</taxon>
        <taxon>Actinomycetes</taxon>
        <taxon>Kitasatosporales</taxon>
        <taxon>Streptomycetaceae</taxon>
        <taxon>Streptomyces</taxon>
    </lineage>
</organism>
<dbReference type="HAMAP" id="MF_00265">
    <property type="entry name" value="VapC_Nob1"/>
    <property type="match status" value="1"/>
</dbReference>
<evidence type="ECO:0000313" key="8">
    <source>
        <dbReference type="EMBL" id="MDQ0933552.1"/>
    </source>
</evidence>
<dbReference type="Pfam" id="PF01850">
    <property type="entry name" value="PIN"/>
    <property type="match status" value="1"/>
</dbReference>
<feature type="domain" description="PIN" evidence="7">
    <location>
        <begin position="6"/>
        <end position="128"/>
    </location>
</feature>
<evidence type="ECO:0000256" key="4">
    <source>
        <dbReference type="ARBA" id="ARBA00022801"/>
    </source>
</evidence>
<dbReference type="InterPro" id="IPR022907">
    <property type="entry name" value="VapC_family"/>
</dbReference>
<dbReference type="EMBL" id="JAUSZS010000004">
    <property type="protein sequence ID" value="MDQ0933552.1"/>
    <property type="molecule type" value="Genomic_DNA"/>
</dbReference>
<dbReference type="EC" id="3.1.-.-" evidence="6"/>
<gene>
    <name evidence="6" type="primary">vapC</name>
    <name evidence="8" type="ORF">QFZ49_003492</name>
</gene>
<sequence>MIVVGDTSGLVAALNTSDPEHEAARTALRSASATVVSPLVFMEIEHITTRNIDRRAAYAVNDWLLAQERALRVIVPELTADMLRKARGVQNRFAALTLDLADAANVVLAEMYETDCVLTLDRRDFRAVRPLTGHKAFRLLPDDL</sequence>
<keyword evidence="5 6" id="KW-0460">Magnesium</keyword>
<keyword evidence="1 6" id="KW-1277">Toxin-antitoxin system</keyword>
<evidence type="ECO:0000256" key="6">
    <source>
        <dbReference type="HAMAP-Rule" id="MF_00265"/>
    </source>
</evidence>
<keyword evidence="6" id="KW-0800">Toxin</keyword>
<dbReference type="Proteomes" id="UP001223072">
    <property type="component" value="Unassembled WGS sequence"/>
</dbReference>
<keyword evidence="3 6" id="KW-0479">Metal-binding</keyword>
<evidence type="ECO:0000256" key="5">
    <source>
        <dbReference type="ARBA" id="ARBA00022842"/>
    </source>
</evidence>
<dbReference type="InterPro" id="IPR002716">
    <property type="entry name" value="PIN_dom"/>
</dbReference>
<name>A0ABU0RNI2_9ACTN</name>
<keyword evidence="9" id="KW-1185">Reference proteome</keyword>
<proteinExistence type="inferred from homology"/>
<evidence type="ECO:0000313" key="9">
    <source>
        <dbReference type="Proteomes" id="UP001223072"/>
    </source>
</evidence>
<accession>A0ABU0RNI2</accession>
<keyword evidence="4 6" id="KW-0378">Hydrolase</keyword>
<evidence type="ECO:0000256" key="3">
    <source>
        <dbReference type="ARBA" id="ARBA00022723"/>
    </source>
</evidence>
<comment type="similarity">
    <text evidence="6">Belongs to the PINc/VapC protein family.</text>
</comment>
<evidence type="ECO:0000256" key="1">
    <source>
        <dbReference type="ARBA" id="ARBA00022649"/>
    </source>
</evidence>
<evidence type="ECO:0000256" key="2">
    <source>
        <dbReference type="ARBA" id="ARBA00022722"/>
    </source>
</evidence>
<feature type="binding site" evidence="6">
    <location>
        <position position="6"/>
    </location>
    <ligand>
        <name>Mg(2+)</name>
        <dbReference type="ChEBI" id="CHEBI:18420"/>
    </ligand>
</feature>